<dbReference type="Proteomes" id="UP000265882">
    <property type="component" value="Unassembled WGS sequence"/>
</dbReference>
<name>A0A3A4N9W8_ABYX5</name>
<dbReference type="AlphaFoldDB" id="A0A3A4N9W8"/>
<protein>
    <submittedName>
        <fullName evidence="1">Uncharacterized protein</fullName>
    </submittedName>
</protein>
<accession>A0A3A4N9W8</accession>
<gene>
    <name evidence="1" type="ORF">C4520_14680</name>
</gene>
<comment type="caution">
    <text evidence="1">The sequence shown here is derived from an EMBL/GenBank/DDBJ whole genome shotgun (WGS) entry which is preliminary data.</text>
</comment>
<evidence type="ECO:0000313" key="2">
    <source>
        <dbReference type="Proteomes" id="UP000265882"/>
    </source>
</evidence>
<reference evidence="1 2" key="1">
    <citation type="journal article" date="2017" name="ISME J.">
        <title>Energy and carbon metabolisms in a deep terrestrial subsurface fluid microbial community.</title>
        <authorList>
            <person name="Momper L."/>
            <person name="Jungbluth S.P."/>
            <person name="Lee M.D."/>
            <person name="Amend J.P."/>
        </authorList>
    </citation>
    <scope>NUCLEOTIDE SEQUENCE [LARGE SCALE GENOMIC DNA]</scope>
    <source>
        <strain evidence="1">SURF_5</strain>
    </source>
</reference>
<dbReference type="EMBL" id="QZKU01000103">
    <property type="protein sequence ID" value="RJP18298.1"/>
    <property type="molecule type" value="Genomic_DNA"/>
</dbReference>
<proteinExistence type="predicted"/>
<evidence type="ECO:0000313" key="1">
    <source>
        <dbReference type="EMBL" id="RJP18298.1"/>
    </source>
</evidence>
<organism evidence="1 2">
    <name type="scientific">Abyssobacteria bacterium (strain SURF_5)</name>
    <dbReference type="NCBI Taxonomy" id="2093360"/>
    <lineage>
        <taxon>Bacteria</taxon>
        <taxon>Pseudomonadati</taxon>
        <taxon>Candidatus Hydrogenedentota</taxon>
        <taxon>Candidatus Abyssobacteria</taxon>
    </lineage>
</organism>
<sequence length="92" mass="10439">MDTDEREHAAPAAHLIFLFLLHHEFHKLIELFIPIYVFSRRGTAGRARKMLFSTAALAMPATRLAWSSKPSFCVILTPDMIRGKISLFRPGT</sequence>